<dbReference type="InterPro" id="IPR050090">
    <property type="entry name" value="Tyrosine_recombinase_XerCD"/>
</dbReference>
<keyword evidence="3 5" id="KW-0238">DNA-binding</keyword>
<feature type="domain" description="Tyr recombinase" evidence="6">
    <location>
        <begin position="169"/>
        <end position="343"/>
    </location>
</feature>
<dbReference type="AlphaFoldDB" id="A0A2N5WYU8"/>
<dbReference type="InterPro" id="IPR013762">
    <property type="entry name" value="Integrase-like_cat_sf"/>
</dbReference>
<proteinExistence type="inferred from homology"/>
<dbReference type="InterPro" id="IPR002104">
    <property type="entry name" value="Integrase_catalytic"/>
</dbReference>
<dbReference type="InterPro" id="IPR010998">
    <property type="entry name" value="Integrase_recombinase_N"/>
</dbReference>
<dbReference type="OrthoDB" id="5567253at2"/>
<reference evidence="8 9" key="1">
    <citation type="submission" date="2018-01" db="EMBL/GenBank/DDBJ databases">
        <title>The draft genome sequence of Halioglobus lutimaris HF004.</title>
        <authorList>
            <person name="Du Z.-J."/>
            <person name="Shi M.-J."/>
        </authorList>
    </citation>
    <scope>NUCLEOTIDE SEQUENCE [LARGE SCALE GENOMIC DNA]</scope>
    <source>
        <strain evidence="8 9">HF004</strain>
    </source>
</reference>
<accession>A0A2N5WYU8</accession>
<dbReference type="GO" id="GO:0006310">
    <property type="term" value="P:DNA recombination"/>
    <property type="evidence" value="ECO:0007669"/>
    <property type="project" value="UniProtKB-KW"/>
</dbReference>
<keyword evidence="4" id="KW-0233">DNA recombination</keyword>
<dbReference type="GO" id="GO:0015074">
    <property type="term" value="P:DNA integration"/>
    <property type="evidence" value="ECO:0007669"/>
    <property type="project" value="UniProtKB-KW"/>
</dbReference>
<dbReference type="PROSITE" id="PS51900">
    <property type="entry name" value="CB"/>
    <property type="match status" value="1"/>
</dbReference>
<dbReference type="Proteomes" id="UP000235005">
    <property type="component" value="Unassembled WGS sequence"/>
</dbReference>
<dbReference type="PANTHER" id="PTHR30349:SF64">
    <property type="entry name" value="PROPHAGE INTEGRASE INTD-RELATED"/>
    <property type="match status" value="1"/>
</dbReference>
<evidence type="ECO:0000313" key="9">
    <source>
        <dbReference type="Proteomes" id="UP000235005"/>
    </source>
</evidence>
<dbReference type="InterPro" id="IPR011010">
    <property type="entry name" value="DNA_brk_join_enz"/>
</dbReference>
<dbReference type="GO" id="GO:0003677">
    <property type="term" value="F:DNA binding"/>
    <property type="evidence" value="ECO:0007669"/>
    <property type="project" value="UniProtKB-UniRule"/>
</dbReference>
<keyword evidence="9" id="KW-1185">Reference proteome</keyword>
<protein>
    <submittedName>
        <fullName evidence="8">Integrase</fullName>
    </submittedName>
</protein>
<evidence type="ECO:0000256" key="1">
    <source>
        <dbReference type="ARBA" id="ARBA00008857"/>
    </source>
</evidence>
<sequence>MSKRIPGLYKRGTQGIWHIDKCVRGYGRLHESTGTSELAEAERYLIRRLEEMRKANVYGIRAERSFRQAATRFLLDYQHKRSIGRYAQSLKILDQYIGDLPLRRVHQGTLELFIRHRCKQGMRANTINRDLAVVRRILTLAARLWRDESGLTWLETAPLLQLLDCGDARKPYPLSWEEQARLFARLPEHLRDMALFKVNTGTREQEVTCLQWSWEVSIPELKTSVFVVPGNGVKNGEDRLVVMNAEARAVINRQRGKNSDYVFTYSKGKPIDRINTKAWRRAREEAELPQVRVHDLKHTFGRRLRAKGVSHETRQVLLGHKNGQITTHYSAAEIGELIDAVEKVSWSGSSAPTLTLIKNENSRKSPAVGRRENVKLVWALHH</sequence>
<dbReference type="Pfam" id="PF00589">
    <property type="entry name" value="Phage_integrase"/>
    <property type="match status" value="1"/>
</dbReference>
<evidence type="ECO:0000256" key="3">
    <source>
        <dbReference type="ARBA" id="ARBA00023125"/>
    </source>
</evidence>
<comment type="caution">
    <text evidence="8">The sequence shown here is derived from an EMBL/GenBank/DDBJ whole genome shotgun (WGS) entry which is preliminary data.</text>
</comment>
<evidence type="ECO:0000313" key="8">
    <source>
        <dbReference type="EMBL" id="PLW67406.1"/>
    </source>
</evidence>
<feature type="domain" description="Core-binding (CB)" evidence="7">
    <location>
        <begin position="64"/>
        <end position="142"/>
    </location>
</feature>
<dbReference type="PANTHER" id="PTHR30349">
    <property type="entry name" value="PHAGE INTEGRASE-RELATED"/>
    <property type="match status" value="1"/>
</dbReference>
<organism evidence="8 9">
    <name type="scientific">Pseudohalioglobus lutimaris</name>
    <dbReference type="NCBI Taxonomy" id="1737061"/>
    <lineage>
        <taxon>Bacteria</taxon>
        <taxon>Pseudomonadati</taxon>
        <taxon>Pseudomonadota</taxon>
        <taxon>Gammaproteobacteria</taxon>
        <taxon>Cellvibrionales</taxon>
        <taxon>Halieaceae</taxon>
        <taxon>Pseudohalioglobus</taxon>
    </lineage>
</organism>
<gene>
    <name evidence="8" type="ORF">C0039_16825</name>
</gene>
<keyword evidence="2" id="KW-0229">DNA integration</keyword>
<dbReference type="PROSITE" id="PS51898">
    <property type="entry name" value="TYR_RECOMBINASE"/>
    <property type="match status" value="1"/>
</dbReference>
<comment type="similarity">
    <text evidence="1">Belongs to the 'phage' integrase family.</text>
</comment>
<evidence type="ECO:0000256" key="5">
    <source>
        <dbReference type="PROSITE-ProRule" id="PRU01248"/>
    </source>
</evidence>
<dbReference type="InterPro" id="IPR044068">
    <property type="entry name" value="CB"/>
</dbReference>
<evidence type="ECO:0000256" key="4">
    <source>
        <dbReference type="ARBA" id="ARBA00023172"/>
    </source>
</evidence>
<evidence type="ECO:0000259" key="7">
    <source>
        <dbReference type="PROSITE" id="PS51900"/>
    </source>
</evidence>
<dbReference type="Gene3D" id="1.10.150.130">
    <property type="match status" value="1"/>
</dbReference>
<dbReference type="CDD" id="cd00796">
    <property type="entry name" value="INT_Rci_Hp1_C"/>
    <property type="match status" value="1"/>
</dbReference>
<name>A0A2N5WYU8_9GAMM</name>
<dbReference type="Gene3D" id="1.10.443.10">
    <property type="entry name" value="Intergrase catalytic core"/>
    <property type="match status" value="1"/>
</dbReference>
<evidence type="ECO:0000256" key="2">
    <source>
        <dbReference type="ARBA" id="ARBA00022908"/>
    </source>
</evidence>
<dbReference type="SUPFAM" id="SSF56349">
    <property type="entry name" value="DNA breaking-rejoining enzymes"/>
    <property type="match status" value="1"/>
</dbReference>
<evidence type="ECO:0000259" key="6">
    <source>
        <dbReference type="PROSITE" id="PS51898"/>
    </source>
</evidence>
<dbReference type="EMBL" id="PKUS01000029">
    <property type="protein sequence ID" value="PLW67406.1"/>
    <property type="molecule type" value="Genomic_DNA"/>
</dbReference>